<protein>
    <submittedName>
        <fullName evidence="1">Uncharacterized protein</fullName>
    </submittedName>
</protein>
<accession>A0ABU8TXP9</accession>
<name>A0ABU8TXP9_9ACTN</name>
<dbReference type="EMBL" id="JBBKAM010000002">
    <property type="protein sequence ID" value="MEJ8640395.1"/>
    <property type="molecule type" value="Genomic_DNA"/>
</dbReference>
<proteinExistence type="predicted"/>
<organism evidence="1 2">
    <name type="scientific">Streptomyces caledonius</name>
    <dbReference type="NCBI Taxonomy" id="3134107"/>
    <lineage>
        <taxon>Bacteria</taxon>
        <taxon>Bacillati</taxon>
        <taxon>Actinomycetota</taxon>
        <taxon>Actinomycetes</taxon>
        <taxon>Kitasatosporales</taxon>
        <taxon>Streptomycetaceae</taxon>
        <taxon>Streptomyces</taxon>
    </lineage>
</organism>
<comment type="caution">
    <text evidence="1">The sequence shown here is derived from an EMBL/GenBank/DDBJ whole genome shotgun (WGS) entry which is preliminary data.</text>
</comment>
<sequence length="142" mass="15372">MESLQGGRRLVQRGDEEVVVRDLGRTGTASERAAEVRFPAPWPRRFGGYAVAPAGGLVVFAGLHALRAVDPAGKVRWEIRHRCWAGCPGHDGFDEYAGDPGHRFGSSGSAGFSADGTLVWAHVPARWHRSRPSAKGGWRSGW</sequence>
<gene>
    <name evidence="1" type="ORF">WKI68_01040</name>
</gene>
<dbReference type="Proteomes" id="UP001382904">
    <property type="component" value="Unassembled WGS sequence"/>
</dbReference>
<evidence type="ECO:0000313" key="1">
    <source>
        <dbReference type="EMBL" id="MEJ8640395.1"/>
    </source>
</evidence>
<evidence type="ECO:0000313" key="2">
    <source>
        <dbReference type="Proteomes" id="UP001382904"/>
    </source>
</evidence>
<keyword evidence="2" id="KW-1185">Reference proteome</keyword>
<reference evidence="1 2" key="1">
    <citation type="submission" date="2024-03" db="EMBL/GenBank/DDBJ databases">
        <title>Novel Streptomyces species of biotechnological and ecological value are a feature of Machair soil.</title>
        <authorList>
            <person name="Prole J.R."/>
            <person name="Goodfellow M."/>
            <person name="Allenby N."/>
            <person name="Ward A.C."/>
        </authorList>
    </citation>
    <scope>NUCLEOTIDE SEQUENCE [LARGE SCALE GENOMIC DNA]</scope>
    <source>
        <strain evidence="1 2">MS1.HAVA.3</strain>
    </source>
</reference>